<proteinExistence type="predicted"/>
<dbReference type="Gene3D" id="2.40.100.10">
    <property type="entry name" value="Cyclophilin-like"/>
    <property type="match status" value="1"/>
</dbReference>
<protein>
    <submittedName>
        <fullName evidence="5">5-oxoprolinase subunit PxpB</fullName>
        <ecNumber evidence="5">3.5.2.9</ecNumber>
    </submittedName>
</protein>
<organism evidence="5 6">
    <name type="scientific">Patiriisocius hiemis</name>
    <dbReference type="NCBI Taxonomy" id="3075604"/>
    <lineage>
        <taxon>Bacteria</taxon>
        <taxon>Pseudomonadati</taxon>
        <taxon>Bacteroidota</taxon>
        <taxon>Flavobacteriia</taxon>
        <taxon>Flavobacteriales</taxon>
        <taxon>Flavobacteriaceae</taxon>
        <taxon>Patiriisocius</taxon>
    </lineage>
</organism>
<dbReference type="InterPro" id="IPR003833">
    <property type="entry name" value="CT_C_D"/>
</dbReference>
<evidence type="ECO:0000259" key="4">
    <source>
        <dbReference type="SMART" id="SM00796"/>
    </source>
</evidence>
<dbReference type="EMBL" id="JAVRHZ010000001">
    <property type="protein sequence ID" value="MDT0555067.1"/>
    <property type="molecule type" value="Genomic_DNA"/>
</dbReference>
<dbReference type="GO" id="GO:0017168">
    <property type="term" value="F:5-oxoprolinase (ATP-hydrolyzing) activity"/>
    <property type="evidence" value="ECO:0007669"/>
    <property type="project" value="UniProtKB-EC"/>
</dbReference>
<dbReference type="SUPFAM" id="SSF50891">
    <property type="entry name" value="Cyclophilin-like"/>
    <property type="match status" value="1"/>
</dbReference>
<comment type="caution">
    <text evidence="5">The sequence shown here is derived from an EMBL/GenBank/DDBJ whole genome shotgun (WGS) entry which is preliminary data.</text>
</comment>
<keyword evidence="3" id="KW-0067">ATP-binding</keyword>
<reference evidence="5 6" key="1">
    <citation type="submission" date="2023-09" db="EMBL/GenBank/DDBJ databases">
        <authorList>
            <person name="Rey-Velasco X."/>
        </authorList>
    </citation>
    <scope>NUCLEOTIDE SEQUENCE [LARGE SCALE GENOMIC DNA]</scope>
    <source>
        <strain evidence="5 6">W242</strain>
    </source>
</reference>
<evidence type="ECO:0000256" key="1">
    <source>
        <dbReference type="ARBA" id="ARBA00022741"/>
    </source>
</evidence>
<dbReference type="Proteomes" id="UP001254488">
    <property type="component" value="Unassembled WGS sequence"/>
</dbReference>
<evidence type="ECO:0000256" key="2">
    <source>
        <dbReference type="ARBA" id="ARBA00022801"/>
    </source>
</evidence>
<evidence type="ECO:0000256" key="3">
    <source>
        <dbReference type="ARBA" id="ARBA00022840"/>
    </source>
</evidence>
<keyword evidence="2 5" id="KW-0378">Hydrolase</keyword>
<keyword evidence="1" id="KW-0547">Nucleotide-binding</keyword>
<feature type="domain" description="Carboxyltransferase" evidence="4">
    <location>
        <begin position="5"/>
        <end position="206"/>
    </location>
</feature>
<dbReference type="PANTHER" id="PTHR34698">
    <property type="entry name" value="5-OXOPROLINASE SUBUNIT B"/>
    <property type="match status" value="1"/>
</dbReference>
<dbReference type="RefSeq" id="WP_311332019.1">
    <property type="nucleotide sequence ID" value="NZ_JAVRHZ010000001.1"/>
</dbReference>
<dbReference type="Gene3D" id="3.30.1360.40">
    <property type="match status" value="1"/>
</dbReference>
<dbReference type="PANTHER" id="PTHR34698:SF2">
    <property type="entry name" value="5-OXOPROLINASE SUBUNIT B"/>
    <property type="match status" value="1"/>
</dbReference>
<evidence type="ECO:0000313" key="5">
    <source>
        <dbReference type="EMBL" id="MDT0555067.1"/>
    </source>
</evidence>
<dbReference type="Pfam" id="PF02682">
    <property type="entry name" value="CT_C_D"/>
    <property type="match status" value="1"/>
</dbReference>
<dbReference type="SUPFAM" id="SSF160467">
    <property type="entry name" value="PH0987 N-terminal domain-like"/>
    <property type="match status" value="1"/>
</dbReference>
<dbReference type="InterPro" id="IPR010016">
    <property type="entry name" value="PxpB"/>
</dbReference>
<keyword evidence="6" id="KW-1185">Reference proteome</keyword>
<dbReference type="NCBIfam" id="TIGR00370">
    <property type="entry name" value="5-oxoprolinase subunit PxpB"/>
    <property type="match status" value="1"/>
</dbReference>
<name>A0ABU2YA45_9FLAO</name>
<gene>
    <name evidence="5" type="primary">pxpB</name>
    <name evidence="5" type="ORF">RM538_03565</name>
</gene>
<accession>A0ABU2YA45</accession>
<dbReference type="EC" id="3.5.2.9" evidence="5"/>
<dbReference type="SMART" id="SM00796">
    <property type="entry name" value="AHS1"/>
    <property type="match status" value="1"/>
</dbReference>
<sequence length="243" mass="27076">MIAPKDIQPFGDAAILLSWEQKIDEVLHVEIIKYDALLHQQYSKEILETVVSYASIAVYLKKGVSPISFIEVLKRLSIVSTKTASSQKKVVCKIPVCYHNSFGLDIEELANSSGLSVSEVVKIHTSPLYRVYFIGFLPGFPYLGGLDKRLYTPRKETPRSVIEAGSVAIGGEQTGIYPVNSPGGWNIIGKTPLQLFNPSKDHITLFKAGDYIQFYEVSLTEFNDILLQVESNTFTVEKEVQDV</sequence>
<evidence type="ECO:0000313" key="6">
    <source>
        <dbReference type="Proteomes" id="UP001254488"/>
    </source>
</evidence>
<dbReference type="InterPro" id="IPR029000">
    <property type="entry name" value="Cyclophilin-like_dom_sf"/>
</dbReference>